<dbReference type="InterPro" id="IPR043158">
    <property type="entry name" value="Wnt_C"/>
</dbReference>
<comment type="caution">
    <text evidence="10">The sequence shown here is derived from an EMBL/GenBank/DDBJ whole genome shotgun (WGS) entry which is preliminary data.</text>
</comment>
<dbReference type="GO" id="GO:0000902">
    <property type="term" value="P:cell morphogenesis"/>
    <property type="evidence" value="ECO:0007669"/>
    <property type="project" value="UniProtKB-ARBA"/>
</dbReference>
<name>A0AAV8YUW8_9CUCU</name>
<keyword evidence="4" id="KW-0964">Secreted</keyword>
<dbReference type="PANTHER" id="PTHR12027">
    <property type="entry name" value="WNT RELATED"/>
    <property type="match status" value="1"/>
</dbReference>
<evidence type="ECO:0000256" key="4">
    <source>
        <dbReference type="ARBA" id="ARBA00022525"/>
    </source>
</evidence>
<dbReference type="GO" id="GO:0005125">
    <property type="term" value="F:cytokine activity"/>
    <property type="evidence" value="ECO:0007669"/>
    <property type="project" value="TreeGrafter"/>
</dbReference>
<sequence length="176" mass="20474">MEVVSNSMQMKCKCHGMSGSCEIRTCWRAVPDFRVVGKALKEKFQSATLVDQTNLGKKSLRKLNVINQKKRRQQSRLKQWTFRRNKHKHDLSCDLLYYQKSPNFCERDQSLDVQGTVGRSCNRTNTGPDGCSNLCCGRGYNLIKQRRVERCNCTFLWCCRVECQECSIEEWISVCK</sequence>
<dbReference type="GO" id="GO:0060560">
    <property type="term" value="P:developmental growth involved in morphogenesis"/>
    <property type="evidence" value="ECO:0007669"/>
    <property type="project" value="UniProtKB-ARBA"/>
</dbReference>
<evidence type="ECO:0000256" key="6">
    <source>
        <dbReference type="ARBA" id="ARBA00022687"/>
    </source>
</evidence>
<protein>
    <recommendedName>
        <fullName evidence="9">Protein Wnt</fullName>
    </recommendedName>
</protein>
<evidence type="ECO:0000313" key="10">
    <source>
        <dbReference type="EMBL" id="KAJ8954446.1"/>
    </source>
</evidence>
<dbReference type="InterPro" id="IPR018161">
    <property type="entry name" value="Wnt_CS"/>
</dbReference>
<dbReference type="Pfam" id="PF00110">
    <property type="entry name" value="wnt"/>
    <property type="match status" value="1"/>
</dbReference>
<accession>A0AAV8YUW8</accession>
<comment type="subcellular location">
    <subcellularLocation>
        <location evidence="1 9">Secreted</location>
        <location evidence="1 9">Extracellular space</location>
        <location evidence="1 9">Extracellular matrix</location>
    </subcellularLocation>
</comment>
<dbReference type="PRINTS" id="PR01349">
    <property type="entry name" value="WNTPROTEIN"/>
</dbReference>
<comment type="similarity">
    <text evidence="2 9">Belongs to the Wnt family.</text>
</comment>
<dbReference type="GO" id="GO:0045165">
    <property type="term" value="P:cell fate commitment"/>
    <property type="evidence" value="ECO:0007669"/>
    <property type="project" value="TreeGrafter"/>
</dbReference>
<dbReference type="FunFam" id="3.30.2460.20:FF:000001">
    <property type="entry name" value="Wnt homolog"/>
    <property type="match status" value="1"/>
</dbReference>
<dbReference type="PANTHER" id="PTHR12027:SF98">
    <property type="entry name" value="PROTEIN WNT"/>
    <property type="match status" value="1"/>
</dbReference>
<evidence type="ECO:0000256" key="8">
    <source>
        <dbReference type="ARBA" id="ARBA00023288"/>
    </source>
</evidence>
<keyword evidence="3 9" id="KW-0217">Developmental protein</keyword>
<evidence type="ECO:0000256" key="7">
    <source>
        <dbReference type="ARBA" id="ARBA00023157"/>
    </source>
</evidence>
<evidence type="ECO:0000313" key="11">
    <source>
        <dbReference type="Proteomes" id="UP001162162"/>
    </source>
</evidence>
<dbReference type="InterPro" id="IPR005817">
    <property type="entry name" value="Wnt"/>
</dbReference>
<dbReference type="Gene3D" id="3.30.2460.20">
    <property type="match status" value="1"/>
</dbReference>
<evidence type="ECO:0000256" key="3">
    <source>
        <dbReference type="ARBA" id="ARBA00022473"/>
    </source>
</evidence>
<dbReference type="PROSITE" id="PS00246">
    <property type="entry name" value="WNT1"/>
    <property type="match status" value="1"/>
</dbReference>
<dbReference type="GO" id="GO:0005615">
    <property type="term" value="C:extracellular space"/>
    <property type="evidence" value="ECO:0007669"/>
    <property type="project" value="TreeGrafter"/>
</dbReference>
<dbReference type="Proteomes" id="UP001162162">
    <property type="component" value="Unassembled WGS sequence"/>
</dbReference>
<comment type="function">
    <text evidence="9">Ligand for members of the frizzled family of seven transmembrane receptors.</text>
</comment>
<dbReference type="GO" id="GO:0005109">
    <property type="term" value="F:frizzled binding"/>
    <property type="evidence" value="ECO:0007669"/>
    <property type="project" value="TreeGrafter"/>
</dbReference>
<keyword evidence="6 9" id="KW-0879">Wnt signaling pathway</keyword>
<dbReference type="GO" id="GO:0060070">
    <property type="term" value="P:canonical Wnt signaling pathway"/>
    <property type="evidence" value="ECO:0007669"/>
    <property type="project" value="TreeGrafter"/>
</dbReference>
<keyword evidence="8" id="KW-0449">Lipoprotein</keyword>
<dbReference type="GO" id="GO:0030182">
    <property type="term" value="P:neuron differentiation"/>
    <property type="evidence" value="ECO:0007669"/>
    <property type="project" value="TreeGrafter"/>
</dbReference>
<dbReference type="AlphaFoldDB" id="A0AAV8YUW8"/>
<evidence type="ECO:0000256" key="1">
    <source>
        <dbReference type="ARBA" id="ARBA00004498"/>
    </source>
</evidence>
<dbReference type="GO" id="GO:0007517">
    <property type="term" value="P:muscle organ development"/>
    <property type="evidence" value="ECO:0007669"/>
    <property type="project" value="UniProtKB-ARBA"/>
</dbReference>
<organism evidence="10 11">
    <name type="scientific">Aromia moschata</name>
    <dbReference type="NCBI Taxonomy" id="1265417"/>
    <lineage>
        <taxon>Eukaryota</taxon>
        <taxon>Metazoa</taxon>
        <taxon>Ecdysozoa</taxon>
        <taxon>Arthropoda</taxon>
        <taxon>Hexapoda</taxon>
        <taxon>Insecta</taxon>
        <taxon>Pterygota</taxon>
        <taxon>Neoptera</taxon>
        <taxon>Endopterygota</taxon>
        <taxon>Coleoptera</taxon>
        <taxon>Polyphaga</taxon>
        <taxon>Cucujiformia</taxon>
        <taxon>Chrysomeloidea</taxon>
        <taxon>Cerambycidae</taxon>
        <taxon>Cerambycinae</taxon>
        <taxon>Callichromatini</taxon>
        <taxon>Aromia</taxon>
    </lineage>
</organism>
<evidence type="ECO:0000256" key="5">
    <source>
        <dbReference type="ARBA" id="ARBA00022530"/>
    </source>
</evidence>
<gene>
    <name evidence="10" type="ORF">NQ318_011122</name>
</gene>
<keyword evidence="5" id="KW-0272">Extracellular matrix</keyword>
<proteinExistence type="inferred from homology"/>
<reference evidence="10" key="1">
    <citation type="journal article" date="2023" name="Insect Mol. Biol.">
        <title>Genome sequencing provides insights into the evolution of gene families encoding plant cell wall-degrading enzymes in longhorned beetles.</title>
        <authorList>
            <person name="Shin N.R."/>
            <person name="Okamura Y."/>
            <person name="Kirsch R."/>
            <person name="Pauchet Y."/>
        </authorList>
    </citation>
    <scope>NUCLEOTIDE SEQUENCE</scope>
    <source>
        <strain evidence="10">AMC_N1</strain>
    </source>
</reference>
<dbReference type="EMBL" id="JAPWTK010000048">
    <property type="protein sequence ID" value="KAJ8954446.1"/>
    <property type="molecule type" value="Genomic_DNA"/>
</dbReference>
<dbReference type="SMART" id="SM00097">
    <property type="entry name" value="WNT1"/>
    <property type="match status" value="1"/>
</dbReference>
<evidence type="ECO:0000256" key="9">
    <source>
        <dbReference type="RuleBase" id="RU003500"/>
    </source>
</evidence>
<keyword evidence="11" id="KW-1185">Reference proteome</keyword>
<keyword evidence="7" id="KW-1015">Disulfide bond</keyword>
<evidence type="ECO:0000256" key="2">
    <source>
        <dbReference type="ARBA" id="ARBA00005683"/>
    </source>
</evidence>